<gene>
    <name evidence="1" type="ORF">ACFODZ_16570</name>
</gene>
<keyword evidence="2" id="KW-1185">Reference proteome</keyword>
<name>A0ABV7JCM1_9GAMM</name>
<dbReference type="Proteomes" id="UP001595533">
    <property type="component" value="Unassembled WGS sequence"/>
</dbReference>
<dbReference type="RefSeq" id="WP_077412958.1">
    <property type="nucleotide sequence ID" value="NZ_JBHRTS010000010.1"/>
</dbReference>
<accession>A0ABV7JCM1</accession>
<evidence type="ECO:0000313" key="2">
    <source>
        <dbReference type="Proteomes" id="UP001595533"/>
    </source>
</evidence>
<sequence>MNKIYCICFLIITSCQNRNAKILGQEINIAGMNVNCGNVVTVIDNIDDIAMARPGYIILNPMFFNLSAPLQHFIYAHECAHHLLGSDEYSADCWAMKTGRDQGWLPPFAATQVGQAFLNSPGDWTHAPGPIRVQQMQACYNTP</sequence>
<organism evidence="1 2">
    <name type="scientific">Marinicella sediminis</name>
    <dbReference type="NCBI Taxonomy" id="1792834"/>
    <lineage>
        <taxon>Bacteria</taxon>
        <taxon>Pseudomonadati</taxon>
        <taxon>Pseudomonadota</taxon>
        <taxon>Gammaproteobacteria</taxon>
        <taxon>Lysobacterales</taxon>
        <taxon>Marinicellaceae</taxon>
        <taxon>Marinicella</taxon>
    </lineage>
</organism>
<evidence type="ECO:0008006" key="3">
    <source>
        <dbReference type="Google" id="ProtNLM"/>
    </source>
</evidence>
<protein>
    <recommendedName>
        <fullName evidence="3">ImmA/IrrE family metallo-endopeptidase</fullName>
    </recommendedName>
</protein>
<reference evidence="2" key="1">
    <citation type="journal article" date="2019" name="Int. J. Syst. Evol. Microbiol.">
        <title>The Global Catalogue of Microorganisms (GCM) 10K type strain sequencing project: providing services to taxonomists for standard genome sequencing and annotation.</title>
        <authorList>
            <consortium name="The Broad Institute Genomics Platform"/>
            <consortium name="The Broad Institute Genome Sequencing Center for Infectious Disease"/>
            <person name="Wu L."/>
            <person name="Ma J."/>
        </authorList>
    </citation>
    <scope>NUCLEOTIDE SEQUENCE [LARGE SCALE GENOMIC DNA]</scope>
    <source>
        <strain evidence="2">KCTC 42953</strain>
    </source>
</reference>
<dbReference type="PROSITE" id="PS51257">
    <property type="entry name" value="PROKAR_LIPOPROTEIN"/>
    <property type="match status" value="1"/>
</dbReference>
<proteinExistence type="predicted"/>
<evidence type="ECO:0000313" key="1">
    <source>
        <dbReference type="EMBL" id="MFC3195870.1"/>
    </source>
</evidence>
<dbReference type="EMBL" id="JBHRTS010000010">
    <property type="protein sequence ID" value="MFC3195870.1"/>
    <property type="molecule type" value="Genomic_DNA"/>
</dbReference>
<comment type="caution">
    <text evidence="1">The sequence shown here is derived from an EMBL/GenBank/DDBJ whole genome shotgun (WGS) entry which is preliminary data.</text>
</comment>